<sequence>MDRAEERECEVREKEGDENNRVLVGGLFIHHRLTAPGSAPGECARCACQGRADSGQRGVETSRSAGGPNRFPGEVKQIKRKRVNEQARGDIGGRTLEAERLAGIVVGQMEVEVVTRS</sequence>
<organism evidence="1 2">
    <name type="scientific">Dallia pectoralis</name>
    <name type="common">Alaska blackfish</name>
    <dbReference type="NCBI Taxonomy" id="75939"/>
    <lineage>
        <taxon>Eukaryota</taxon>
        <taxon>Metazoa</taxon>
        <taxon>Chordata</taxon>
        <taxon>Craniata</taxon>
        <taxon>Vertebrata</taxon>
        <taxon>Euteleostomi</taxon>
        <taxon>Actinopterygii</taxon>
        <taxon>Neopterygii</taxon>
        <taxon>Teleostei</taxon>
        <taxon>Protacanthopterygii</taxon>
        <taxon>Esociformes</taxon>
        <taxon>Umbridae</taxon>
        <taxon>Dallia</taxon>
    </lineage>
</organism>
<gene>
    <name evidence="1" type="ORF">DPEC_G00299140</name>
</gene>
<evidence type="ECO:0000313" key="2">
    <source>
        <dbReference type="Proteomes" id="UP001157502"/>
    </source>
</evidence>
<dbReference type="EMBL" id="CM055755">
    <property type="protein sequence ID" value="KAJ7990326.1"/>
    <property type="molecule type" value="Genomic_DNA"/>
</dbReference>
<dbReference type="Proteomes" id="UP001157502">
    <property type="component" value="Chromosome 28"/>
</dbReference>
<evidence type="ECO:0000313" key="1">
    <source>
        <dbReference type="EMBL" id="KAJ7990326.1"/>
    </source>
</evidence>
<name>A0ACC2FG26_DALPE</name>
<proteinExistence type="predicted"/>
<comment type="caution">
    <text evidence="1">The sequence shown here is derived from an EMBL/GenBank/DDBJ whole genome shotgun (WGS) entry which is preliminary data.</text>
</comment>
<keyword evidence="2" id="KW-1185">Reference proteome</keyword>
<accession>A0ACC2FG26</accession>
<reference evidence="1" key="1">
    <citation type="submission" date="2021-05" db="EMBL/GenBank/DDBJ databases">
        <authorList>
            <person name="Pan Q."/>
            <person name="Jouanno E."/>
            <person name="Zahm M."/>
            <person name="Klopp C."/>
            <person name="Cabau C."/>
            <person name="Louis A."/>
            <person name="Berthelot C."/>
            <person name="Parey E."/>
            <person name="Roest Crollius H."/>
            <person name="Montfort J."/>
            <person name="Robinson-Rechavi M."/>
            <person name="Bouchez O."/>
            <person name="Lampietro C."/>
            <person name="Lopez Roques C."/>
            <person name="Donnadieu C."/>
            <person name="Postlethwait J."/>
            <person name="Bobe J."/>
            <person name="Dillon D."/>
            <person name="Chandos A."/>
            <person name="von Hippel F."/>
            <person name="Guiguen Y."/>
        </authorList>
    </citation>
    <scope>NUCLEOTIDE SEQUENCE</scope>
    <source>
        <strain evidence="1">YG-Jan2019</strain>
    </source>
</reference>
<protein>
    <submittedName>
        <fullName evidence="1">Uncharacterized protein</fullName>
    </submittedName>
</protein>